<gene>
    <name evidence="2" type="ORF">CONCODRAFT_77317</name>
</gene>
<feature type="compositionally biased region" description="Polar residues" evidence="1">
    <location>
        <begin position="199"/>
        <end position="211"/>
    </location>
</feature>
<name>A0A137PEL1_CONC2</name>
<feature type="compositionally biased region" description="Polar residues" evidence="1">
    <location>
        <begin position="234"/>
        <end position="247"/>
    </location>
</feature>
<evidence type="ECO:0000313" key="2">
    <source>
        <dbReference type="EMBL" id="KXN73446.1"/>
    </source>
</evidence>
<dbReference type="OMA" id="ITTSWEQ"/>
<keyword evidence="3" id="KW-1185">Reference proteome</keyword>
<protein>
    <submittedName>
        <fullName evidence="2">Uncharacterized protein</fullName>
    </submittedName>
</protein>
<feature type="region of interest" description="Disordered" evidence="1">
    <location>
        <begin position="115"/>
        <end position="247"/>
    </location>
</feature>
<dbReference type="Proteomes" id="UP000070444">
    <property type="component" value="Unassembled WGS sequence"/>
</dbReference>
<dbReference type="EMBL" id="KQ964436">
    <property type="protein sequence ID" value="KXN73446.1"/>
    <property type="molecule type" value="Genomic_DNA"/>
</dbReference>
<proteinExistence type="predicted"/>
<reference evidence="2 3" key="1">
    <citation type="journal article" date="2015" name="Genome Biol. Evol.">
        <title>Phylogenomic analyses indicate that early fungi evolved digesting cell walls of algal ancestors of land plants.</title>
        <authorList>
            <person name="Chang Y."/>
            <person name="Wang S."/>
            <person name="Sekimoto S."/>
            <person name="Aerts A.L."/>
            <person name="Choi C."/>
            <person name="Clum A."/>
            <person name="LaButti K.M."/>
            <person name="Lindquist E.A."/>
            <person name="Yee Ngan C."/>
            <person name="Ohm R.A."/>
            <person name="Salamov A.A."/>
            <person name="Grigoriev I.V."/>
            <person name="Spatafora J.W."/>
            <person name="Berbee M.L."/>
        </authorList>
    </citation>
    <scope>NUCLEOTIDE SEQUENCE [LARGE SCALE GENOMIC DNA]</scope>
    <source>
        <strain evidence="2 3">NRRL 28638</strain>
    </source>
</reference>
<accession>A0A137PEL1</accession>
<sequence length="247" mass="27963">MSVDQVIDKLKLKIDEGAFTEEEKLALTESSKTVSRYTRLGMMSGTLLGLGIAFRRRYKPIHAGFLSATLGIFGLSTGAIVGGVRGIKIINELPEGNNVKRVFLEIRNEMMKEKMENPRGLPILKPPPQHFPNDRQTPNQAHQNREPLSINTQSSNETFEEENIESEPKQSITTSWEQIRNQGNPNMSAWDRVRKDSRQPASQRTTSTDDSSFFPDPKKEIKDFYTPDSETNHSSKPRKTNQYGDPI</sequence>
<feature type="compositionally biased region" description="Polar residues" evidence="1">
    <location>
        <begin position="169"/>
        <end position="187"/>
    </location>
</feature>
<evidence type="ECO:0000313" key="3">
    <source>
        <dbReference type="Proteomes" id="UP000070444"/>
    </source>
</evidence>
<feature type="non-terminal residue" evidence="2">
    <location>
        <position position="247"/>
    </location>
</feature>
<organism evidence="2 3">
    <name type="scientific">Conidiobolus coronatus (strain ATCC 28846 / CBS 209.66 / NRRL 28638)</name>
    <name type="common">Delacroixia coronata</name>
    <dbReference type="NCBI Taxonomy" id="796925"/>
    <lineage>
        <taxon>Eukaryota</taxon>
        <taxon>Fungi</taxon>
        <taxon>Fungi incertae sedis</taxon>
        <taxon>Zoopagomycota</taxon>
        <taxon>Entomophthoromycotina</taxon>
        <taxon>Entomophthoromycetes</taxon>
        <taxon>Entomophthorales</taxon>
        <taxon>Ancylistaceae</taxon>
        <taxon>Conidiobolus</taxon>
    </lineage>
</organism>
<evidence type="ECO:0000256" key="1">
    <source>
        <dbReference type="SAM" id="MobiDB-lite"/>
    </source>
</evidence>
<feature type="compositionally biased region" description="Basic and acidic residues" evidence="1">
    <location>
        <begin position="216"/>
        <end position="233"/>
    </location>
</feature>
<dbReference type="AlphaFoldDB" id="A0A137PEL1"/>